<gene>
    <name evidence="4" type="ORF">SAMN05660299_00324</name>
</gene>
<organism evidence="4 5">
    <name type="scientific">Megasphaera paucivorans</name>
    <dbReference type="NCBI Taxonomy" id="349095"/>
    <lineage>
        <taxon>Bacteria</taxon>
        <taxon>Bacillati</taxon>
        <taxon>Bacillota</taxon>
        <taxon>Negativicutes</taxon>
        <taxon>Veillonellales</taxon>
        <taxon>Veillonellaceae</taxon>
        <taxon>Megasphaera</taxon>
    </lineage>
</organism>
<keyword evidence="4" id="KW-0808">Transferase</keyword>
<feature type="transmembrane region" description="Helical" evidence="1">
    <location>
        <begin position="238"/>
        <end position="258"/>
    </location>
</feature>
<dbReference type="PANTHER" id="PTHR34220:SF7">
    <property type="entry name" value="SENSOR HISTIDINE KINASE YPDA"/>
    <property type="match status" value="1"/>
</dbReference>
<dbReference type="Pfam" id="PF06580">
    <property type="entry name" value="His_kinase"/>
    <property type="match status" value="1"/>
</dbReference>
<name>A0A1G9QXT3_9FIRM</name>
<keyword evidence="1" id="KW-0812">Transmembrane</keyword>
<dbReference type="PANTHER" id="PTHR34220">
    <property type="entry name" value="SENSOR HISTIDINE KINASE YPDA"/>
    <property type="match status" value="1"/>
</dbReference>
<feature type="transmembrane region" description="Helical" evidence="1">
    <location>
        <begin position="326"/>
        <end position="345"/>
    </location>
</feature>
<feature type="transmembrane region" description="Helical" evidence="1">
    <location>
        <begin position="9"/>
        <end position="28"/>
    </location>
</feature>
<dbReference type="OrthoDB" id="9809348at2"/>
<keyword evidence="4" id="KW-0418">Kinase</keyword>
<feature type="transmembrane region" description="Helical" evidence="1">
    <location>
        <begin position="351"/>
        <end position="375"/>
    </location>
</feature>
<dbReference type="AlphaFoldDB" id="A0A1G9QXT3"/>
<dbReference type="InterPro" id="IPR003594">
    <property type="entry name" value="HATPase_dom"/>
</dbReference>
<dbReference type="Proteomes" id="UP000199309">
    <property type="component" value="Unassembled WGS sequence"/>
</dbReference>
<evidence type="ECO:0000259" key="3">
    <source>
        <dbReference type="Pfam" id="PF06580"/>
    </source>
</evidence>
<dbReference type="InterPro" id="IPR036890">
    <property type="entry name" value="HATPase_C_sf"/>
</dbReference>
<dbReference type="Gene3D" id="3.30.565.10">
    <property type="entry name" value="Histidine kinase-like ATPase, C-terminal domain"/>
    <property type="match status" value="1"/>
</dbReference>
<evidence type="ECO:0000313" key="5">
    <source>
        <dbReference type="Proteomes" id="UP000199309"/>
    </source>
</evidence>
<dbReference type="STRING" id="349095.SAMN05660299_00324"/>
<dbReference type="GO" id="GO:0000155">
    <property type="term" value="F:phosphorelay sensor kinase activity"/>
    <property type="evidence" value="ECO:0007669"/>
    <property type="project" value="InterPro"/>
</dbReference>
<dbReference type="GO" id="GO:0016020">
    <property type="term" value="C:membrane"/>
    <property type="evidence" value="ECO:0007669"/>
    <property type="project" value="InterPro"/>
</dbReference>
<sequence>MENYKPDRFLLYMYIVLGVTIVTLFMFLRPIDTDDTSHTVKAIAMQGVYQRMSSDVPIPFQQLKDISIGPDDNELILRGHVKQDIPKDKKIMMYITRLQVHIQLNGKDIYHEEGDDYTWWDSFDSPGITPKDELVIHLQRATDSNYPEALALWLRKFSSGETYALLLYQLQRNAAKIIISSMLLIIGLALLFSMGVLRLFKIDIYEQFFSCAMLLISGAVCTFIDYEYITLLFPYPGLINIIDYLSQMLICEFLLIYLSTFLNKKSHIKTANVMIFLWTLCIVGYCLFQKGRGSDAFLSPAWSMLVLEMVFLIREYKMHMEKRIKYVVVSVSVLTGCTIIEIVHYSFVHFYWIYVFQAGLLFFTIVQCIIAGDFVREKMQQASLVQEMQGELAQSRIRVMLSQIQPHFVFNVLNAISGLCLIHPEKADDAIIQFSNYLRANINSLQSQGLVNFEEELKHIRCYVALEQLRFGNKIHMVYDIGAANFSLPALTLEPLVENAVKHGLRIKSQGGTVTLKTAENMKEICIIIEDDGVGFDWESLQKDSHASIGIMNVRSRLEYMLKAKMTIISVIGKGTKVMIQIPKKGDSRV</sequence>
<reference evidence="4 5" key="1">
    <citation type="submission" date="2016-10" db="EMBL/GenBank/DDBJ databases">
        <authorList>
            <person name="de Groot N.N."/>
        </authorList>
    </citation>
    <scope>NUCLEOTIDE SEQUENCE [LARGE SCALE GENOMIC DNA]</scope>
    <source>
        <strain evidence="4 5">DSM 16981</strain>
    </source>
</reference>
<dbReference type="InterPro" id="IPR010559">
    <property type="entry name" value="Sig_transdc_His_kin_internal"/>
</dbReference>
<evidence type="ECO:0000259" key="2">
    <source>
        <dbReference type="Pfam" id="PF02518"/>
    </source>
</evidence>
<keyword evidence="1" id="KW-1133">Transmembrane helix</keyword>
<feature type="domain" description="Signal transduction histidine kinase internal region" evidence="3">
    <location>
        <begin position="396"/>
        <end position="475"/>
    </location>
</feature>
<evidence type="ECO:0000256" key="1">
    <source>
        <dbReference type="SAM" id="Phobius"/>
    </source>
</evidence>
<feature type="domain" description="Histidine kinase/HSP90-like ATPase" evidence="2">
    <location>
        <begin position="493"/>
        <end position="585"/>
    </location>
</feature>
<keyword evidence="5" id="KW-1185">Reference proteome</keyword>
<feature type="transmembrane region" description="Helical" evidence="1">
    <location>
        <begin position="177"/>
        <end position="200"/>
    </location>
</feature>
<dbReference type="SUPFAM" id="SSF55874">
    <property type="entry name" value="ATPase domain of HSP90 chaperone/DNA topoisomerase II/histidine kinase"/>
    <property type="match status" value="1"/>
</dbReference>
<feature type="transmembrane region" description="Helical" evidence="1">
    <location>
        <begin position="207"/>
        <end position="226"/>
    </location>
</feature>
<proteinExistence type="predicted"/>
<dbReference type="Pfam" id="PF02518">
    <property type="entry name" value="HATPase_c"/>
    <property type="match status" value="1"/>
</dbReference>
<keyword evidence="1" id="KW-0472">Membrane</keyword>
<feature type="transmembrane region" description="Helical" evidence="1">
    <location>
        <begin position="270"/>
        <end position="290"/>
    </location>
</feature>
<dbReference type="RefSeq" id="WP_091647588.1">
    <property type="nucleotide sequence ID" value="NZ_FNHQ01000002.1"/>
</dbReference>
<evidence type="ECO:0000313" key="4">
    <source>
        <dbReference type="EMBL" id="SDM15846.1"/>
    </source>
</evidence>
<dbReference type="InterPro" id="IPR050640">
    <property type="entry name" value="Bact_2-comp_sensor_kinase"/>
</dbReference>
<protein>
    <submittedName>
        <fullName evidence="4">Histidine kinase-, DNA gyrase B-, and HSP90-like ATPase</fullName>
    </submittedName>
</protein>
<dbReference type="EMBL" id="FNHQ01000002">
    <property type="protein sequence ID" value="SDM15846.1"/>
    <property type="molecule type" value="Genomic_DNA"/>
</dbReference>
<accession>A0A1G9QXT3</accession>
<feature type="transmembrane region" description="Helical" evidence="1">
    <location>
        <begin position="296"/>
        <end position="314"/>
    </location>
</feature>